<reference evidence="2" key="1">
    <citation type="submission" date="2023-10" db="EMBL/GenBank/DDBJ databases">
        <title>Genome assemblies of two species of porcelain crab, Petrolisthes cinctipes and Petrolisthes manimaculis (Anomura: Porcellanidae).</title>
        <authorList>
            <person name="Angst P."/>
        </authorList>
    </citation>
    <scope>NUCLEOTIDE SEQUENCE</scope>
    <source>
        <strain evidence="2">PB745_01</strain>
        <tissue evidence="2">Gill</tissue>
    </source>
</reference>
<organism evidence="2 3">
    <name type="scientific">Petrolisthes cinctipes</name>
    <name type="common">Flat porcelain crab</name>
    <dbReference type="NCBI Taxonomy" id="88211"/>
    <lineage>
        <taxon>Eukaryota</taxon>
        <taxon>Metazoa</taxon>
        <taxon>Ecdysozoa</taxon>
        <taxon>Arthropoda</taxon>
        <taxon>Crustacea</taxon>
        <taxon>Multicrustacea</taxon>
        <taxon>Malacostraca</taxon>
        <taxon>Eumalacostraca</taxon>
        <taxon>Eucarida</taxon>
        <taxon>Decapoda</taxon>
        <taxon>Pleocyemata</taxon>
        <taxon>Anomura</taxon>
        <taxon>Galatheoidea</taxon>
        <taxon>Porcellanidae</taxon>
        <taxon>Petrolisthes</taxon>
    </lineage>
</organism>
<protein>
    <submittedName>
        <fullName evidence="2">Uncharacterized protein</fullName>
    </submittedName>
</protein>
<name>A0AAE1FCQ1_PETCI</name>
<comment type="caution">
    <text evidence="2">The sequence shown here is derived from an EMBL/GenBank/DDBJ whole genome shotgun (WGS) entry which is preliminary data.</text>
</comment>
<evidence type="ECO:0000313" key="3">
    <source>
        <dbReference type="Proteomes" id="UP001286313"/>
    </source>
</evidence>
<dbReference type="AlphaFoldDB" id="A0AAE1FCQ1"/>
<evidence type="ECO:0000313" key="2">
    <source>
        <dbReference type="EMBL" id="KAK3870662.1"/>
    </source>
</evidence>
<feature type="region of interest" description="Disordered" evidence="1">
    <location>
        <begin position="71"/>
        <end position="90"/>
    </location>
</feature>
<dbReference type="Proteomes" id="UP001286313">
    <property type="component" value="Unassembled WGS sequence"/>
</dbReference>
<evidence type="ECO:0000256" key="1">
    <source>
        <dbReference type="SAM" id="MobiDB-lite"/>
    </source>
</evidence>
<proteinExistence type="predicted"/>
<dbReference type="EMBL" id="JAWQEG010002626">
    <property type="protein sequence ID" value="KAK3870662.1"/>
    <property type="molecule type" value="Genomic_DNA"/>
</dbReference>
<accession>A0AAE1FCQ1</accession>
<sequence>MKGGECWVELSTNNDYDEENHIVLDHKCRYDLPEFPQLQLTVNCPDKVEQCAIINFCNTESEATVKTPIHYKGNRTPSSHHTLGPTERRPLMPAIVPGVPATCLTHHHNTRKLRPLTRSIASPASTHYRTSHTYCNSY</sequence>
<gene>
    <name evidence="2" type="ORF">Pcinc_024131</name>
</gene>
<keyword evidence="3" id="KW-1185">Reference proteome</keyword>